<evidence type="ECO:0000313" key="2">
    <source>
        <dbReference type="EMBL" id="QDT24666.1"/>
    </source>
</evidence>
<organism evidence="2 3">
    <name type="scientific">Gimesia chilikensis</name>
    <dbReference type="NCBI Taxonomy" id="2605989"/>
    <lineage>
        <taxon>Bacteria</taxon>
        <taxon>Pseudomonadati</taxon>
        <taxon>Planctomycetota</taxon>
        <taxon>Planctomycetia</taxon>
        <taxon>Planctomycetales</taxon>
        <taxon>Planctomycetaceae</taxon>
        <taxon>Gimesia</taxon>
    </lineage>
</organism>
<dbReference type="AlphaFoldDB" id="A0A517PZ55"/>
<evidence type="ECO:0000313" key="3">
    <source>
        <dbReference type="Proteomes" id="UP000320421"/>
    </source>
</evidence>
<feature type="transmembrane region" description="Helical" evidence="1">
    <location>
        <begin position="12"/>
        <end position="32"/>
    </location>
</feature>
<name>A0A517PZ55_9PLAN</name>
<protein>
    <submittedName>
        <fullName evidence="2">Uncharacterized protein</fullName>
    </submittedName>
</protein>
<dbReference type="EMBL" id="CP036266">
    <property type="protein sequence ID" value="QDT24666.1"/>
    <property type="molecule type" value="Genomic_DNA"/>
</dbReference>
<dbReference type="RefSeq" id="WP_145193537.1">
    <property type="nucleotide sequence ID" value="NZ_CP036266.1"/>
</dbReference>
<evidence type="ECO:0000256" key="1">
    <source>
        <dbReference type="SAM" id="Phobius"/>
    </source>
</evidence>
<sequence length="80" mass="8762">MKSFSISRKQYWVFLIVFSLCALLGVVSLVIAELCLPNNSGGMAGRVAMFRSLGLGTLAWLGIAVWSGAMLWITRQTHSE</sequence>
<dbReference type="Proteomes" id="UP000320421">
    <property type="component" value="Chromosome"/>
</dbReference>
<feature type="transmembrane region" description="Helical" evidence="1">
    <location>
        <begin position="52"/>
        <end position="73"/>
    </location>
</feature>
<gene>
    <name evidence="2" type="ORF">HG66A1_65010</name>
</gene>
<accession>A0A517PZ55</accession>
<keyword evidence="1" id="KW-0812">Transmembrane</keyword>
<dbReference type="OrthoDB" id="287444at2"/>
<keyword evidence="1" id="KW-1133">Transmembrane helix</keyword>
<keyword evidence="1" id="KW-0472">Membrane</keyword>
<proteinExistence type="predicted"/>
<reference evidence="2 3" key="1">
    <citation type="submission" date="2019-02" db="EMBL/GenBank/DDBJ databases">
        <title>Deep-cultivation of Planctomycetes and their phenomic and genomic characterization uncovers novel biology.</title>
        <authorList>
            <person name="Wiegand S."/>
            <person name="Jogler M."/>
            <person name="Boedeker C."/>
            <person name="Pinto D."/>
            <person name="Vollmers J."/>
            <person name="Rivas-Marin E."/>
            <person name="Kohn T."/>
            <person name="Peeters S.H."/>
            <person name="Heuer A."/>
            <person name="Rast P."/>
            <person name="Oberbeckmann S."/>
            <person name="Bunk B."/>
            <person name="Jeske O."/>
            <person name="Meyerdierks A."/>
            <person name="Storesund J.E."/>
            <person name="Kallscheuer N."/>
            <person name="Luecker S."/>
            <person name="Lage O.M."/>
            <person name="Pohl T."/>
            <person name="Merkel B.J."/>
            <person name="Hornburger P."/>
            <person name="Mueller R.-W."/>
            <person name="Bruemmer F."/>
            <person name="Labrenz M."/>
            <person name="Spormann A.M."/>
            <person name="Op den Camp H."/>
            <person name="Overmann J."/>
            <person name="Amann R."/>
            <person name="Jetten M.S.M."/>
            <person name="Mascher T."/>
            <person name="Medema M.H."/>
            <person name="Devos D.P."/>
            <person name="Kaster A.-K."/>
            <person name="Ovreas L."/>
            <person name="Rohde M."/>
            <person name="Galperin M.Y."/>
            <person name="Jogler C."/>
        </authorList>
    </citation>
    <scope>NUCLEOTIDE SEQUENCE [LARGE SCALE GENOMIC DNA]</scope>
    <source>
        <strain evidence="2 3">HG66A1</strain>
    </source>
</reference>
<keyword evidence="3" id="KW-1185">Reference proteome</keyword>